<keyword evidence="3" id="KW-1185">Reference proteome</keyword>
<feature type="transmembrane region" description="Helical" evidence="1">
    <location>
        <begin position="80"/>
        <end position="105"/>
    </location>
</feature>
<organism evidence="2 3">
    <name type="scientific">Paenibacillus cremeus</name>
    <dbReference type="NCBI Taxonomy" id="2163881"/>
    <lineage>
        <taxon>Bacteria</taxon>
        <taxon>Bacillati</taxon>
        <taxon>Bacillota</taxon>
        <taxon>Bacilli</taxon>
        <taxon>Bacillales</taxon>
        <taxon>Paenibacillaceae</taxon>
        <taxon>Paenibacillus</taxon>
    </lineage>
</organism>
<evidence type="ECO:0000256" key="1">
    <source>
        <dbReference type="SAM" id="Phobius"/>
    </source>
</evidence>
<dbReference type="AlphaFoldDB" id="A0A559K7K4"/>
<comment type="caution">
    <text evidence="2">The sequence shown here is derived from an EMBL/GenBank/DDBJ whole genome shotgun (WGS) entry which is preliminary data.</text>
</comment>
<protein>
    <submittedName>
        <fullName evidence="2">Uncharacterized protein</fullName>
    </submittedName>
</protein>
<gene>
    <name evidence="2" type="ORF">FPZ49_20355</name>
</gene>
<dbReference type="Proteomes" id="UP000317036">
    <property type="component" value="Unassembled WGS sequence"/>
</dbReference>
<reference evidence="2 3" key="1">
    <citation type="submission" date="2019-07" db="EMBL/GenBank/DDBJ databases">
        <authorList>
            <person name="Kim J."/>
        </authorList>
    </citation>
    <scope>NUCLEOTIDE SEQUENCE [LARGE SCALE GENOMIC DNA]</scope>
    <source>
        <strain evidence="2 3">JC52</strain>
    </source>
</reference>
<proteinExistence type="predicted"/>
<evidence type="ECO:0000313" key="3">
    <source>
        <dbReference type="Proteomes" id="UP000317036"/>
    </source>
</evidence>
<sequence length="141" mass="15280">MKSIDNRRGNHEDGTFPVWGCLQTAYFVSGSHSGEAPFMNVLIILNIQNILTNVQSSPASAEYSVLNGRRRGGRQAMSKFFGYVGGLIGSIALSNVSVGMFGWKIFSMLDIVFAIVSLLGLIVFSGALLYEGVKTFFGKES</sequence>
<feature type="transmembrane region" description="Helical" evidence="1">
    <location>
        <begin position="111"/>
        <end position="130"/>
    </location>
</feature>
<accession>A0A559K7K4</accession>
<keyword evidence="1" id="KW-0472">Membrane</keyword>
<dbReference type="EMBL" id="VNJI01000027">
    <property type="protein sequence ID" value="TVY08108.1"/>
    <property type="molecule type" value="Genomic_DNA"/>
</dbReference>
<name>A0A559K7K4_9BACL</name>
<keyword evidence="1" id="KW-0812">Transmembrane</keyword>
<keyword evidence="1" id="KW-1133">Transmembrane helix</keyword>
<evidence type="ECO:0000313" key="2">
    <source>
        <dbReference type="EMBL" id="TVY08108.1"/>
    </source>
</evidence>